<keyword evidence="2" id="KW-1185">Reference proteome</keyword>
<dbReference type="Proteomes" id="UP001314170">
    <property type="component" value="Unassembled WGS sequence"/>
</dbReference>
<evidence type="ECO:0000313" key="1">
    <source>
        <dbReference type="EMBL" id="CAK7335495.1"/>
    </source>
</evidence>
<comment type="caution">
    <text evidence="1">The sequence shown here is derived from an EMBL/GenBank/DDBJ whole genome shotgun (WGS) entry which is preliminary data.</text>
</comment>
<organism evidence="1 2">
    <name type="scientific">Dovyalis caffra</name>
    <dbReference type="NCBI Taxonomy" id="77055"/>
    <lineage>
        <taxon>Eukaryota</taxon>
        <taxon>Viridiplantae</taxon>
        <taxon>Streptophyta</taxon>
        <taxon>Embryophyta</taxon>
        <taxon>Tracheophyta</taxon>
        <taxon>Spermatophyta</taxon>
        <taxon>Magnoliopsida</taxon>
        <taxon>eudicotyledons</taxon>
        <taxon>Gunneridae</taxon>
        <taxon>Pentapetalae</taxon>
        <taxon>rosids</taxon>
        <taxon>fabids</taxon>
        <taxon>Malpighiales</taxon>
        <taxon>Salicaceae</taxon>
        <taxon>Flacourtieae</taxon>
        <taxon>Dovyalis</taxon>
    </lineage>
</organism>
<name>A0AAV1RGA3_9ROSI</name>
<protein>
    <submittedName>
        <fullName evidence="1">Uncharacterized protein</fullName>
    </submittedName>
</protein>
<accession>A0AAV1RGA3</accession>
<sequence>MTYCPKKPSSSLGIARLLRIGLPLIMVKVHNGVWVRRTPPNLEEYKLNRDGSVQNNICIGKLFCLMENKQFKGLDENRNWAALGCDILVKMFMSLSTTDIVLGIFEDNYLTEIKVMNPFDYESANTLFGNLPQLKVLSPRCTIVPKDAFRITLMIFDFLKVENISHCLLVDTDINECLTRLSWENDSSTLEKASRLEKLVSCQD</sequence>
<dbReference type="EMBL" id="CAWUPB010000994">
    <property type="protein sequence ID" value="CAK7335495.1"/>
    <property type="molecule type" value="Genomic_DNA"/>
</dbReference>
<dbReference type="AlphaFoldDB" id="A0AAV1RGA3"/>
<gene>
    <name evidence="1" type="ORF">DCAF_LOCUS10489</name>
</gene>
<evidence type="ECO:0000313" key="2">
    <source>
        <dbReference type="Proteomes" id="UP001314170"/>
    </source>
</evidence>
<reference evidence="1 2" key="1">
    <citation type="submission" date="2024-01" db="EMBL/GenBank/DDBJ databases">
        <authorList>
            <person name="Waweru B."/>
        </authorList>
    </citation>
    <scope>NUCLEOTIDE SEQUENCE [LARGE SCALE GENOMIC DNA]</scope>
</reference>
<proteinExistence type="predicted"/>